<sequence>MYSKPAPPPKRGGSMSEGEISLTGEQVDLDRFVTDEGGIWSLRQIEKVRGWNNIEYGAGLSGKNTTSTGLSMNRAYIPPGGVAKAHIHVGFDVMIFLLKGSVRHEYGPGCRKSVVHNAGDMFYIEPGLPHEVFNCSETDWVHALVARSDASEWQNIVPYDRDSE</sequence>
<dbReference type="InterPro" id="IPR011051">
    <property type="entry name" value="RmlC_Cupin_sf"/>
</dbReference>
<evidence type="ECO:0000259" key="1">
    <source>
        <dbReference type="Pfam" id="PF07883"/>
    </source>
</evidence>
<dbReference type="AlphaFoldDB" id="A0A2V3HT67"/>
<dbReference type="Pfam" id="PF07883">
    <property type="entry name" value="Cupin_2"/>
    <property type="match status" value="1"/>
</dbReference>
<reference evidence="2 3" key="1">
    <citation type="journal article" date="2015" name="Nat. Commun.">
        <title>Genomic and transcriptomic evidence for scavenging of diverse organic compounds by widespread deep-sea archaea.</title>
        <authorList>
            <person name="Li M."/>
            <person name="Baker B.J."/>
            <person name="Anantharaman K."/>
            <person name="Jain S."/>
            <person name="Breier J.A."/>
            <person name="Dick G.J."/>
        </authorList>
    </citation>
    <scope>NUCLEOTIDE SEQUENCE [LARGE SCALE GENOMIC DNA]</scope>
    <source>
        <strain evidence="2">Cayman_51_deep</strain>
    </source>
</reference>
<evidence type="ECO:0000313" key="3">
    <source>
        <dbReference type="Proteomes" id="UP000248161"/>
    </source>
</evidence>
<accession>A0A2V3HT67</accession>
<dbReference type="InterPro" id="IPR013096">
    <property type="entry name" value="Cupin_2"/>
</dbReference>
<dbReference type="Gene3D" id="2.60.120.10">
    <property type="entry name" value="Jelly Rolls"/>
    <property type="match status" value="1"/>
</dbReference>
<feature type="domain" description="Cupin type-2" evidence="1">
    <location>
        <begin position="76"/>
        <end position="138"/>
    </location>
</feature>
<protein>
    <submittedName>
        <fullName evidence="2">Cupin</fullName>
    </submittedName>
</protein>
<comment type="caution">
    <text evidence="2">The sequence shown here is derived from an EMBL/GenBank/DDBJ whole genome shotgun (WGS) entry which is preliminary data.</text>
</comment>
<name>A0A2V3HT67_9ARCH</name>
<dbReference type="EMBL" id="PSPG01000002">
    <property type="protein sequence ID" value="PXF22225.1"/>
    <property type="molecule type" value="Genomic_DNA"/>
</dbReference>
<dbReference type="Proteomes" id="UP000248161">
    <property type="component" value="Unassembled WGS sequence"/>
</dbReference>
<proteinExistence type="predicted"/>
<organism evidence="2 3">
    <name type="scientific">Candidatus Thalassarchaeum betae</name>
    <dbReference type="NCBI Taxonomy" id="2599289"/>
    <lineage>
        <taxon>Archaea</taxon>
        <taxon>Methanobacteriati</taxon>
        <taxon>Thermoplasmatota</taxon>
        <taxon>Candidatus Poseidoniia</taxon>
        <taxon>Candidatus Poseidoniales</taxon>
        <taxon>Candidatus Thalassarchaeaceae</taxon>
        <taxon>Candidatus Thalassarchaeum</taxon>
    </lineage>
</organism>
<dbReference type="InterPro" id="IPR014710">
    <property type="entry name" value="RmlC-like_jellyroll"/>
</dbReference>
<dbReference type="SUPFAM" id="SSF51182">
    <property type="entry name" value="RmlC-like cupins"/>
    <property type="match status" value="1"/>
</dbReference>
<evidence type="ECO:0000313" key="2">
    <source>
        <dbReference type="EMBL" id="PXF22225.1"/>
    </source>
</evidence>
<gene>
    <name evidence="2" type="ORF">CXX69_01195</name>
</gene>